<protein>
    <recommendedName>
        <fullName evidence="4">Methylthioribose-1-phosphate isomerase</fullName>
        <shortName evidence="4">M1Pi</shortName>
        <shortName evidence="4">MTR-1-P isomerase</shortName>
        <ecNumber evidence="4">5.3.1.23</ecNumber>
    </recommendedName>
    <alternativeName>
        <fullName evidence="4">S-methyl-5-thioribose-1-phosphate isomerase</fullName>
    </alternativeName>
    <alternativeName>
        <fullName evidence="4">Translation initiation factor eIF-2B subunit alpha/beta/delta-like protein</fullName>
    </alternativeName>
</protein>
<accession>N1JE06</accession>
<keyword evidence="5" id="KW-0812">Transmembrane</keyword>
<dbReference type="FunCoup" id="N1JE06">
    <property type="interactions" value="685"/>
</dbReference>
<feature type="active site" description="Proton donor" evidence="4">
    <location>
        <position position="304"/>
    </location>
</feature>
<dbReference type="PANTHER" id="PTHR43475">
    <property type="entry name" value="METHYLTHIORIBOSE-1-PHOSPHATE ISOMERASE"/>
    <property type="match status" value="1"/>
</dbReference>
<dbReference type="InterPro" id="IPR042529">
    <property type="entry name" value="IF_2B-like_C"/>
</dbReference>
<dbReference type="eggNOG" id="KOG1468">
    <property type="taxonomic scope" value="Eukaryota"/>
</dbReference>
<organism evidence="6 7">
    <name type="scientific">Blumeria graminis f. sp. hordei (strain DH14)</name>
    <name type="common">Barley powdery mildew</name>
    <name type="synonym">Oidium monilioides f. sp. hordei</name>
    <dbReference type="NCBI Taxonomy" id="546991"/>
    <lineage>
        <taxon>Eukaryota</taxon>
        <taxon>Fungi</taxon>
        <taxon>Dikarya</taxon>
        <taxon>Ascomycota</taxon>
        <taxon>Pezizomycotina</taxon>
        <taxon>Leotiomycetes</taxon>
        <taxon>Erysiphales</taxon>
        <taxon>Erysiphaceae</taxon>
        <taxon>Blumeria</taxon>
        <taxon>Blumeria hordei</taxon>
    </lineage>
</organism>
<dbReference type="InterPro" id="IPR005251">
    <property type="entry name" value="IF-M1Pi"/>
</dbReference>
<dbReference type="InterPro" id="IPR027363">
    <property type="entry name" value="M1Pi_N"/>
</dbReference>
<evidence type="ECO:0000256" key="4">
    <source>
        <dbReference type="HAMAP-Rule" id="MF_03119"/>
    </source>
</evidence>
<evidence type="ECO:0000256" key="3">
    <source>
        <dbReference type="ARBA" id="ARBA00023235"/>
    </source>
</evidence>
<dbReference type="NCBIfam" id="TIGR00512">
    <property type="entry name" value="salvage_mtnA"/>
    <property type="match status" value="1"/>
</dbReference>
<feature type="transmembrane region" description="Helical" evidence="5">
    <location>
        <begin position="54"/>
        <end position="79"/>
    </location>
</feature>
<dbReference type="GO" id="GO:0005737">
    <property type="term" value="C:cytoplasm"/>
    <property type="evidence" value="ECO:0007669"/>
    <property type="project" value="UniProtKB-SubCell"/>
</dbReference>
<dbReference type="InterPro" id="IPR000649">
    <property type="entry name" value="IF-2B-related"/>
</dbReference>
<proteinExistence type="inferred from homology"/>
<comment type="subcellular location">
    <subcellularLocation>
        <location evidence="4">Cytoplasm</location>
    </subcellularLocation>
    <subcellularLocation>
        <location evidence="4">Nucleus</location>
    </subcellularLocation>
</comment>
<keyword evidence="2 4" id="KW-0486">Methionine biosynthesis</keyword>
<comment type="pathway">
    <text evidence="4">Amino-acid biosynthesis; L-methionine biosynthesis via salvage pathway; L-methionine from S-methyl-5-thio-alpha-D-ribose 1-phosphate: step 1/6.</text>
</comment>
<dbReference type="InterPro" id="IPR011559">
    <property type="entry name" value="Initiation_fac_2B_a/b/d"/>
</dbReference>
<dbReference type="Gene3D" id="1.20.120.420">
    <property type="entry name" value="translation initiation factor eif-2b, domain 1"/>
    <property type="match status" value="2"/>
</dbReference>
<dbReference type="GO" id="GO:0046523">
    <property type="term" value="F:S-methyl-5-thioribose-1-phosphate isomerase activity"/>
    <property type="evidence" value="ECO:0007669"/>
    <property type="project" value="UniProtKB-UniRule"/>
</dbReference>
<dbReference type="Pfam" id="PF01008">
    <property type="entry name" value="IF-2B"/>
    <property type="match status" value="1"/>
</dbReference>
<dbReference type="GO" id="GO:0005634">
    <property type="term" value="C:nucleus"/>
    <property type="evidence" value="ECO:0007669"/>
    <property type="project" value="UniProtKB-SubCell"/>
</dbReference>
<reference evidence="6 7" key="1">
    <citation type="journal article" date="2010" name="Science">
        <title>Genome expansion and gene loss in powdery mildew fungi reveal tradeoffs in extreme parasitism.</title>
        <authorList>
            <person name="Spanu P.D."/>
            <person name="Abbott J.C."/>
            <person name="Amselem J."/>
            <person name="Burgis T.A."/>
            <person name="Soanes D.M."/>
            <person name="Stueber K."/>
            <person name="Ver Loren van Themaat E."/>
            <person name="Brown J.K.M."/>
            <person name="Butcher S.A."/>
            <person name="Gurr S.J."/>
            <person name="Lebrun M.-H."/>
            <person name="Ridout C.J."/>
            <person name="Schulze-Lefert P."/>
            <person name="Talbot N.J."/>
            <person name="Ahmadinejad N."/>
            <person name="Ametz C."/>
            <person name="Barton G.R."/>
            <person name="Benjdia M."/>
            <person name="Bidzinski P."/>
            <person name="Bindschedler L.V."/>
            <person name="Both M."/>
            <person name="Brewer M.T."/>
            <person name="Cadle-Davidson L."/>
            <person name="Cadle-Davidson M.M."/>
            <person name="Collemare J."/>
            <person name="Cramer R."/>
            <person name="Frenkel O."/>
            <person name="Godfrey D."/>
            <person name="Harriman J."/>
            <person name="Hoede C."/>
            <person name="King B.C."/>
            <person name="Klages S."/>
            <person name="Kleemann J."/>
            <person name="Knoll D."/>
            <person name="Koti P.S."/>
            <person name="Kreplak J."/>
            <person name="Lopez-Ruiz F.J."/>
            <person name="Lu X."/>
            <person name="Maekawa T."/>
            <person name="Mahanil S."/>
            <person name="Micali C."/>
            <person name="Milgroom M.G."/>
            <person name="Montana G."/>
            <person name="Noir S."/>
            <person name="O'Connell R.J."/>
            <person name="Oberhaensli S."/>
            <person name="Parlange F."/>
            <person name="Pedersen C."/>
            <person name="Quesneville H."/>
            <person name="Reinhardt R."/>
            <person name="Rott M."/>
            <person name="Sacristan S."/>
            <person name="Schmidt S.M."/>
            <person name="Schoen M."/>
            <person name="Skamnioti P."/>
            <person name="Sommer H."/>
            <person name="Stephens A."/>
            <person name="Takahara H."/>
            <person name="Thordal-Christensen H."/>
            <person name="Vigouroux M."/>
            <person name="Wessling R."/>
            <person name="Wicker T."/>
            <person name="Panstruga R."/>
        </authorList>
    </citation>
    <scope>NUCLEOTIDE SEQUENCE [LARGE SCALE GENOMIC DNA]</scope>
    <source>
        <strain evidence="6">DH14</strain>
    </source>
</reference>
<dbReference type="InterPro" id="IPR037171">
    <property type="entry name" value="NagB/RpiA_transferase-like"/>
</dbReference>
<dbReference type="FunFam" id="3.40.50.10470:FF:000006">
    <property type="entry name" value="Methylthioribose-1-phosphate isomerase"/>
    <property type="match status" value="1"/>
</dbReference>
<dbReference type="NCBIfam" id="TIGR00524">
    <property type="entry name" value="eIF-2B_rel"/>
    <property type="match status" value="1"/>
</dbReference>
<evidence type="ECO:0000313" key="7">
    <source>
        <dbReference type="Proteomes" id="UP000015441"/>
    </source>
</evidence>
<dbReference type="GO" id="GO:0019509">
    <property type="term" value="P:L-methionine salvage from methylthioadenosine"/>
    <property type="evidence" value="ECO:0007669"/>
    <property type="project" value="UniProtKB-UniRule"/>
</dbReference>
<dbReference type="EMBL" id="CAUH01002182">
    <property type="protein sequence ID" value="CCU76122.1"/>
    <property type="molecule type" value="Genomic_DNA"/>
</dbReference>
<comment type="similarity">
    <text evidence="4">Belongs to the eIF-2B alpha/beta/delta subunits family. MtnA subfamily.</text>
</comment>
<sequence length="459" mass="51085">MASLEAIKYRRGKLDILDQKLLPHQISYHNVISCVDAFECITSMRVRGKPIQRFFLTSSTLGAEILCLGAPAIAIVAALSLAVEMEQKRDGATTPELLVRYVNAQLDYLLGSRPTAVDLSNAIRLLKSSVAYIPMRKNPEYACAEIRKALINTAEKILEDDLTTNLAIGRYGAEYLRRQQIPVYTSMKDVDQLRYFTTSPPGTQGAPDQTYKKISVLTHCNTGSLATSGHGTALGIIRSLFKMSYLNHAYYTETRPYNQGSRLTAFELFFESIPSTLICDSMAASLFARYKDDQNIAAVIVGADRVARNGDTANKIGTYALAILARHHGIKFIVAAPTTSIDLRTETGAEIRIENRCHTELTQISGALVDLSGKIDQNRSARVAIADQRVNVWNPAFDITPAFLIDAIITERGEVLRNSSNKFDFRRILNDRWVREVRDTIDEEFVVSSDDSTQFPMEV</sequence>
<keyword evidence="3 4" id="KW-0413">Isomerase</keyword>
<dbReference type="OrthoDB" id="2461at2759"/>
<name>N1JE06_BLUG1</name>
<keyword evidence="4" id="KW-0539">Nucleus</keyword>
<dbReference type="EC" id="5.3.1.23" evidence="4"/>
<comment type="catalytic activity">
    <reaction evidence="4">
        <text>5-(methylsulfanyl)-alpha-D-ribose 1-phosphate = 5-(methylsulfanyl)-D-ribulose 1-phosphate</text>
        <dbReference type="Rhea" id="RHEA:19989"/>
        <dbReference type="ChEBI" id="CHEBI:58533"/>
        <dbReference type="ChEBI" id="CHEBI:58548"/>
        <dbReference type="EC" id="5.3.1.23"/>
    </reaction>
</comment>
<dbReference type="Proteomes" id="UP000015441">
    <property type="component" value="Unassembled WGS sequence"/>
</dbReference>
<dbReference type="PANTHER" id="PTHR43475:SF1">
    <property type="entry name" value="METHYLTHIORIBOSE-1-PHOSPHATE ISOMERASE"/>
    <property type="match status" value="1"/>
</dbReference>
<evidence type="ECO:0000256" key="1">
    <source>
        <dbReference type="ARBA" id="ARBA00022605"/>
    </source>
</evidence>
<dbReference type="AlphaFoldDB" id="N1JE06"/>
<evidence type="ECO:0000256" key="5">
    <source>
        <dbReference type="SAM" id="Phobius"/>
    </source>
</evidence>
<keyword evidence="7" id="KW-1185">Reference proteome</keyword>
<keyword evidence="1 4" id="KW-0028">Amino-acid biosynthesis</keyword>
<dbReference type="SUPFAM" id="SSF100950">
    <property type="entry name" value="NagB/RpiA/CoA transferase-like"/>
    <property type="match status" value="1"/>
</dbReference>
<feature type="site" description="Transition state stabilizer" evidence="4">
    <location>
        <position position="220"/>
    </location>
</feature>
<comment type="function">
    <text evidence="4">Catalyzes the interconversion of methylthioribose-1-phosphate (MTR-1-P) into methylthioribulose-1-phosphate (MTRu-1-P).</text>
</comment>
<dbReference type="Gene3D" id="3.40.50.10470">
    <property type="entry name" value="Translation initiation factor eif-2b, domain 2"/>
    <property type="match status" value="1"/>
</dbReference>
<comment type="caution">
    <text evidence="6">The sequence shown here is derived from an EMBL/GenBank/DDBJ whole genome shotgun (WGS) entry which is preliminary data.</text>
</comment>
<evidence type="ECO:0000256" key="2">
    <source>
        <dbReference type="ARBA" id="ARBA00023167"/>
    </source>
</evidence>
<keyword evidence="5" id="KW-0472">Membrane</keyword>
<keyword evidence="5" id="KW-1133">Transmembrane helix</keyword>
<dbReference type="UniPathway" id="UPA00904">
    <property type="reaction ID" value="UER00874"/>
</dbReference>
<dbReference type="InParanoid" id="N1JE06"/>
<gene>
    <name evidence="4" type="primary">MRI1</name>
    <name evidence="6" type="ORF">BGHDH14_bgh01856</name>
</gene>
<dbReference type="NCBIfam" id="NF004326">
    <property type="entry name" value="PRK05720.1"/>
    <property type="match status" value="1"/>
</dbReference>
<dbReference type="HAMAP" id="MF_01678">
    <property type="entry name" value="Salvage_MtnA"/>
    <property type="match status" value="1"/>
</dbReference>
<dbReference type="HOGENOM" id="CLU_016218_1_3_1"/>
<evidence type="ECO:0000313" key="6">
    <source>
        <dbReference type="EMBL" id="CCU76122.1"/>
    </source>
</evidence>
<keyword evidence="4" id="KW-0963">Cytoplasm</keyword>
<dbReference type="STRING" id="546991.N1JE06"/>